<evidence type="ECO:0000256" key="3">
    <source>
        <dbReference type="ARBA" id="ARBA00022989"/>
    </source>
</evidence>
<organism evidence="6">
    <name type="scientific">Diabrotica virgifera virgifera</name>
    <name type="common">western corn rootworm</name>
    <dbReference type="NCBI Taxonomy" id="50390"/>
    <lineage>
        <taxon>Eukaryota</taxon>
        <taxon>Metazoa</taxon>
        <taxon>Ecdysozoa</taxon>
        <taxon>Arthropoda</taxon>
        <taxon>Hexapoda</taxon>
        <taxon>Insecta</taxon>
        <taxon>Pterygota</taxon>
        <taxon>Neoptera</taxon>
        <taxon>Endopterygota</taxon>
        <taxon>Coleoptera</taxon>
        <taxon>Polyphaga</taxon>
        <taxon>Cucujiformia</taxon>
        <taxon>Chrysomeloidea</taxon>
        <taxon>Chrysomelidae</taxon>
        <taxon>Galerucinae</taxon>
        <taxon>Diabroticina</taxon>
        <taxon>Diabroticites</taxon>
        <taxon>Diabrotica</taxon>
    </lineage>
</organism>
<dbReference type="PANTHER" id="PTHR23507:SF39">
    <property type="entry name" value="GH23453P-RELATED"/>
    <property type="match status" value="1"/>
</dbReference>
<evidence type="ECO:0000313" key="6">
    <source>
        <dbReference type="RefSeq" id="XP_028145091.1"/>
    </source>
</evidence>
<dbReference type="AlphaFoldDB" id="A0A6P7G7J8"/>
<reference evidence="6" key="1">
    <citation type="submission" date="2025-08" db="UniProtKB">
        <authorList>
            <consortium name="RefSeq"/>
        </authorList>
    </citation>
    <scope>IDENTIFICATION</scope>
    <source>
        <tissue evidence="6">Whole insect</tissue>
    </source>
</reference>
<dbReference type="InterPro" id="IPR036259">
    <property type="entry name" value="MFS_trans_sf"/>
</dbReference>
<evidence type="ECO:0000256" key="2">
    <source>
        <dbReference type="ARBA" id="ARBA00022692"/>
    </source>
</evidence>
<sequence>MTAAPSLERSMKIGLMVILMPISTYYQINVLISSFVLAAAVKFISGIISPQSRTLISKLVPDDEIAKVFALIMVVEFIVSIGSSPFYTFIYNATVDTDPGFYNFVSAGLFGICIIIILIIMFLEYKTTLSYEELIIEEEQDTPETLAERI</sequence>
<dbReference type="InParanoid" id="A0A6P7G7J8"/>
<dbReference type="RefSeq" id="XP_028145091.1">
    <property type="nucleotide sequence ID" value="XM_028289290.1"/>
</dbReference>
<keyword evidence="2 5" id="KW-0812">Transmembrane</keyword>
<evidence type="ECO:0000256" key="1">
    <source>
        <dbReference type="ARBA" id="ARBA00004141"/>
    </source>
</evidence>
<evidence type="ECO:0000256" key="5">
    <source>
        <dbReference type="SAM" id="Phobius"/>
    </source>
</evidence>
<accession>A0A6P7G7J8</accession>
<feature type="transmembrane region" description="Helical" evidence="5">
    <location>
        <begin position="101"/>
        <end position="123"/>
    </location>
</feature>
<proteinExistence type="predicted"/>
<feature type="transmembrane region" description="Helical" evidence="5">
    <location>
        <begin position="68"/>
        <end position="89"/>
    </location>
</feature>
<evidence type="ECO:0000256" key="4">
    <source>
        <dbReference type="ARBA" id="ARBA00023136"/>
    </source>
</evidence>
<keyword evidence="3 5" id="KW-1133">Transmembrane helix</keyword>
<dbReference type="GO" id="GO:0022857">
    <property type="term" value="F:transmembrane transporter activity"/>
    <property type="evidence" value="ECO:0007669"/>
    <property type="project" value="TreeGrafter"/>
</dbReference>
<protein>
    <submittedName>
        <fullName evidence="6">Uncharacterized protein LOC114338699</fullName>
    </submittedName>
</protein>
<dbReference type="GO" id="GO:0016020">
    <property type="term" value="C:membrane"/>
    <property type="evidence" value="ECO:0007669"/>
    <property type="project" value="UniProtKB-SubCell"/>
</dbReference>
<comment type="subcellular location">
    <subcellularLocation>
        <location evidence="1">Membrane</location>
        <topology evidence="1">Multi-pass membrane protein</topology>
    </subcellularLocation>
</comment>
<name>A0A6P7G7J8_DIAVI</name>
<dbReference type="SUPFAM" id="SSF103473">
    <property type="entry name" value="MFS general substrate transporter"/>
    <property type="match status" value="1"/>
</dbReference>
<gene>
    <name evidence="6" type="primary">LOC114338699</name>
</gene>
<dbReference type="Gene3D" id="1.20.1250.20">
    <property type="entry name" value="MFS general substrate transporter like domains"/>
    <property type="match status" value="1"/>
</dbReference>
<keyword evidence="4 5" id="KW-0472">Membrane</keyword>
<dbReference type="PANTHER" id="PTHR23507">
    <property type="entry name" value="ZGC:174356"/>
    <property type="match status" value="1"/>
</dbReference>
<dbReference type="OrthoDB" id="430300at2759"/>
<feature type="transmembrane region" description="Helical" evidence="5">
    <location>
        <begin position="25"/>
        <end position="48"/>
    </location>
</feature>